<evidence type="ECO:0000256" key="1">
    <source>
        <dbReference type="SAM" id="MobiDB-lite"/>
    </source>
</evidence>
<dbReference type="Proteomes" id="UP000325211">
    <property type="component" value="Chromosome"/>
</dbReference>
<gene>
    <name evidence="3" type="ORF">DEJ50_01040</name>
</gene>
<feature type="region of interest" description="Disordered" evidence="1">
    <location>
        <begin position="455"/>
        <end position="475"/>
    </location>
</feature>
<protein>
    <recommendedName>
        <fullName evidence="2">Orc1-like AAA ATPase domain-containing protein</fullName>
    </recommendedName>
</protein>
<proteinExistence type="predicted"/>
<dbReference type="AlphaFoldDB" id="A0A5P2CUQ2"/>
<name>A0A5P2CUQ2_STRVZ</name>
<dbReference type="RefSeq" id="WP_150205526.1">
    <property type="nucleotide sequence ID" value="NZ_CP029190.1"/>
</dbReference>
<evidence type="ECO:0000259" key="2">
    <source>
        <dbReference type="Pfam" id="PF13191"/>
    </source>
</evidence>
<evidence type="ECO:0000313" key="4">
    <source>
        <dbReference type="Proteomes" id="UP000325211"/>
    </source>
</evidence>
<accession>A0A5P2CUQ2</accession>
<dbReference type="EMBL" id="CP029190">
    <property type="protein sequence ID" value="QES46646.1"/>
    <property type="molecule type" value="Genomic_DNA"/>
</dbReference>
<sequence>MTTAGEPVDADILRRHFLAIATSTYDDPVWEPLGVDDEVRTMTDWLCADGLGTSRFTRAHPHLADSPTEDEIRTALRNPPHSTRWSAADAAVVFVTGHGITGDGGHWMALKATESGRLQSTALRTADLVGWLAETGIQHLFLVLDLCYAGHTIAETAAFDREIPGTWLVLPSATKNQEAVTGALTTAIAEFLAELKSPVGQKYGLDRHLDVTVFLDAVERRLGPGQRLIPLPGSRRSGPHPCLPNPHHRAGTTVSLGPGRSDLALPRQDLETHWSPRSRGVTEAASTGWLFRGRTQLMRTLVAATTAAPGTVLVTGSAGSGKSAVLSRLVTLSDPLFLDRYRAAADLVPDGLKPEPEAVDVAVLATGKIGHEVIAQICRALDVPGPGPAGATSVLDLDGWISAWEDWLARRERPVTIVVDALDEASDPAALLTGVLARLDSGDPAHRKVRLLVGVRSSGGPDGNPHTPAGGGGLPLADRAERLLAARRIRVDEQPWWEAQDLTEYATEILLHEEGSPYRNGPPGRAAEVAAVLAAQAGTSFLVARIAGTSLARRPEAVDPYDAQWRAAIGEGVLGVFRHDLHRTFPDAEDRIRAVHLLRAVAFAYGRGLPWPQIWPAVANAVADEPTAPDVPPRTYGDSDIAWLLGSRMGAYLVTDREDGITVYRLFHDALRTTLREHWRELLDST</sequence>
<evidence type="ECO:0000313" key="3">
    <source>
        <dbReference type="EMBL" id="QES46646.1"/>
    </source>
</evidence>
<organism evidence="3 4">
    <name type="scientific">Streptomyces venezuelae</name>
    <dbReference type="NCBI Taxonomy" id="54571"/>
    <lineage>
        <taxon>Bacteria</taxon>
        <taxon>Bacillati</taxon>
        <taxon>Actinomycetota</taxon>
        <taxon>Actinomycetes</taxon>
        <taxon>Kitasatosporales</taxon>
        <taxon>Streptomycetaceae</taxon>
        <taxon>Streptomyces</taxon>
    </lineage>
</organism>
<dbReference type="OrthoDB" id="218695at2"/>
<dbReference type="InterPro" id="IPR041664">
    <property type="entry name" value="AAA_16"/>
</dbReference>
<reference evidence="3 4" key="1">
    <citation type="submission" date="2018-05" db="EMBL/GenBank/DDBJ databases">
        <title>Streptomyces venezuelae.</title>
        <authorList>
            <person name="Kim W."/>
            <person name="Lee N."/>
            <person name="Cho B.-K."/>
        </authorList>
    </citation>
    <scope>NUCLEOTIDE SEQUENCE [LARGE SCALE GENOMIC DNA]</scope>
    <source>
        <strain evidence="3 4">ATCC 21782</strain>
    </source>
</reference>
<dbReference type="Pfam" id="PF13191">
    <property type="entry name" value="AAA_16"/>
    <property type="match status" value="1"/>
</dbReference>
<feature type="domain" description="Orc1-like AAA ATPase" evidence="2">
    <location>
        <begin position="293"/>
        <end position="441"/>
    </location>
</feature>